<keyword evidence="3" id="KW-1185">Reference proteome</keyword>
<reference evidence="1" key="2">
    <citation type="submission" date="2020-11" db="EMBL/GenBank/DDBJ databases">
        <authorList>
            <person name="McCartney M.A."/>
            <person name="Auch B."/>
            <person name="Kono T."/>
            <person name="Mallez S."/>
            <person name="Becker A."/>
            <person name="Gohl D.M."/>
            <person name="Silverstein K.A.T."/>
            <person name="Koren S."/>
            <person name="Bechman K.B."/>
            <person name="Herman A."/>
            <person name="Abrahante J.E."/>
            <person name="Garbe J."/>
        </authorList>
    </citation>
    <scope>NUCLEOTIDE SEQUENCE</scope>
    <source>
        <strain evidence="1">Duluth1</strain>
        <tissue evidence="1">Whole animal</tissue>
    </source>
</reference>
<dbReference type="AlphaFoldDB" id="A0A9D3XZK0"/>
<dbReference type="EMBL" id="JAIWYP010000103">
    <property type="protein sequence ID" value="KAH3689637.1"/>
    <property type="molecule type" value="Genomic_DNA"/>
</dbReference>
<evidence type="ECO:0000313" key="2">
    <source>
        <dbReference type="EMBL" id="KAH3773015.1"/>
    </source>
</evidence>
<reference evidence="1" key="1">
    <citation type="journal article" date="2019" name="bioRxiv">
        <title>The Genome of the Zebra Mussel, Dreissena polymorpha: A Resource for Invasive Species Research.</title>
        <authorList>
            <person name="McCartney M.A."/>
            <person name="Auch B."/>
            <person name="Kono T."/>
            <person name="Mallez S."/>
            <person name="Zhang Y."/>
            <person name="Obille A."/>
            <person name="Becker A."/>
            <person name="Abrahante J.E."/>
            <person name="Garbe J."/>
            <person name="Badalamenti J.P."/>
            <person name="Herman A."/>
            <person name="Mangelson H."/>
            <person name="Liachko I."/>
            <person name="Sullivan S."/>
            <person name="Sone E.D."/>
            <person name="Koren S."/>
            <person name="Silverstein K.A.T."/>
            <person name="Beckman K.B."/>
            <person name="Gohl D.M."/>
        </authorList>
    </citation>
    <scope>NUCLEOTIDE SEQUENCE</scope>
    <source>
        <strain evidence="1">Duluth1</strain>
        <tissue evidence="1">Whole animal</tissue>
    </source>
</reference>
<comment type="caution">
    <text evidence="1">The sequence shown here is derived from an EMBL/GenBank/DDBJ whole genome shotgun (WGS) entry which is preliminary data.</text>
</comment>
<sequence>MNTHNELVRHCVSDFRKFVHDPGVYLVLHVPGAVNAAHTYRRSPWRSGYGVSLSRRSPWRSGYGVSLSLIDTKN</sequence>
<protein>
    <submittedName>
        <fullName evidence="1">Uncharacterized protein</fullName>
    </submittedName>
</protein>
<proteinExistence type="predicted"/>
<organism evidence="1 3">
    <name type="scientific">Dreissena polymorpha</name>
    <name type="common">Zebra mussel</name>
    <name type="synonym">Mytilus polymorpha</name>
    <dbReference type="NCBI Taxonomy" id="45954"/>
    <lineage>
        <taxon>Eukaryota</taxon>
        <taxon>Metazoa</taxon>
        <taxon>Spiralia</taxon>
        <taxon>Lophotrochozoa</taxon>
        <taxon>Mollusca</taxon>
        <taxon>Bivalvia</taxon>
        <taxon>Autobranchia</taxon>
        <taxon>Heteroconchia</taxon>
        <taxon>Euheterodonta</taxon>
        <taxon>Imparidentia</taxon>
        <taxon>Neoheterodontei</taxon>
        <taxon>Myida</taxon>
        <taxon>Dreissenoidea</taxon>
        <taxon>Dreissenidae</taxon>
        <taxon>Dreissena</taxon>
    </lineage>
</organism>
<gene>
    <name evidence="2" type="ORF">DPMN_174363</name>
    <name evidence="1" type="ORF">DPMN_194654</name>
</gene>
<dbReference type="EMBL" id="JAIWYP010000009">
    <property type="protein sequence ID" value="KAH3773015.1"/>
    <property type="molecule type" value="Genomic_DNA"/>
</dbReference>
<evidence type="ECO:0000313" key="3">
    <source>
        <dbReference type="Proteomes" id="UP000828390"/>
    </source>
</evidence>
<accession>A0A9D3XZK0</accession>
<name>A0A9D3XZK0_DREPO</name>
<evidence type="ECO:0000313" key="1">
    <source>
        <dbReference type="EMBL" id="KAH3689637.1"/>
    </source>
</evidence>
<dbReference type="Proteomes" id="UP000828390">
    <property type="component" value="Unassembled WGS sequence"/>
</dbReference>